<evidence type="ECO:0000313" key="3">
    <source>
        <dbReference type="Proteomes" id="UP000886595"/>
    </source>
</evidence>
<dbReference type="Proteomes" id="UP000886595">
    <property type="component" value="Unassembled WGS sequence"/>
</dbReference>
<proteinExistence type="predicted"/>
<feature type="domain" description="Replication protein A 70 kDa DNA-binding subunit B/D first OB fold" evidence="1">
    <location>
        <begin position="4"/>
        <end position="68"/>
    </location>
</feature>
<name>A0A8X7VTP5_BRACI</name>
<organism evidence="2 3">
    <name type="scientific">Brassica carinata</name>
    <name type="common">Ethiopian mustard</name>
    <name type="synonym">Abyssinian cabbage</name>
    <dbReference type="NCBI Taxonomy" id="52824"/>
    <lineage>
        <taxon>Eukaryota</taxon>
        <taxon>Viridiplantae</taxon>
        <taxon>Streptophyta</taxon>
        <taxon>Embryophyta</taxon>
        <taxon>Tracheophyta</taxon>
        <taxon>Spermatophyta</taxon>
        <taxon>Magnoliopsida</taxon>
        <taxon>eudicotyledons</taxon>
        <taxon>Gunneridae</taxon>
        <taxon>Pentapetalae</taxon>
        <taxon>rosids</taxon>
        <taxon>malvids</taxon>
        <taxon>Brassicales</taxon>
        <taxon>Brassicaceae</taxon>
        <taxon>Brassiceae</taxon>
        <taxon>Brassica</taxon>
    </lineage>
</organism>
<evidence type="ECO:0000313" key="2">
    <source>
        <dbReference type="EMBL" id="KAG2317669.1"/>
    </source>
</evidence>
<dbReference type="AlphaFoldDB" id="A0A8X7VTP5"/>
<dbReference type="SUPFAM" id="SSF50249">
    <property type="entry name" value="Nucleic acid-binding proteins"/>
    <property type="match status" value="1"/>
</dbReference>
<gene>
    <name evidence="2" type="ORF">Bca52824_020791</name>
</gene>
<evidence type="ECO:0000259" key="1">
    <source>
        <dbReference type="Pfam" id="PF02721"/>
    </source>
</evidence>
<dbReference type="OrthoDB" id="10461688at2759"/>
<sequence length="210" mass="24059">MSVHTFLADLNREIRDPQVCVSVISKWVTITDTMLKKSAMVFVDQKGSKIEATLYEELEALNHITMNEVNSTKTCSNYYCFVKFLDIARGLAHPMYCIDLYGALVGVGELQPYHDEIYGEIRHKINFSSINLGLDEIKCVVYGDMAIKFYHLWNSTVSSVVLCVLSFWRIEREEGSFKNVTNIEGMSKIVIEPDIPEIRSFRMRIPPSPF</sequence>
<dbReference type="InterPro" id="IPR003871">
    <property type="entry name" value="RFA1B/D_OB_1st"/>
</dbReference>
<keyword evidence="3" id="KW-1185">Reference proteome</keyword>
<dbReference type="Gene3D" id="2.40.50.140">
    <property type="entry name" value="Nucleic acid-binding proteins"/>
    <property type="match status" value="1"/>
</dbReference>
<reference evidence="2 3" key="1">
    <citation type="submission" date="2020-02" db="EMBL/GenBank/DDBJ databases">
        <authorList>
            <person name="Ma Q."/>
            <person name="Huang Y."/>
            <person name="Song X."/>
            <person name="Pei D."/>
        </authorList>
    </citation>
    <scope>NUCLEOTIDE SEQUENCE [LARGE SCALE GENOMIC DNA]</scope>
    <source>
        <strain evidence="2">Sxm20200214</strain>
        <tissue evidence="2">Leaf</tissue>
    </source>
</reference>
<dbReference type="Pfam" id="PF02721">
    <property type="entry name" value="DUF223"/>
    <property type="match status" value="1"/>
</dbReference>
<accession>A0A8X7VTP5</accession>
<dbReference type="InterPro" id="IPR012340">
    <property type="entry name" value="NA-bd_OB-fold"/>
</dbReference>
<protein>
    <recommendedName>
        <fullName evidence="1">Replication protein A 70 kDa DNA-binding subunit B/D first OB fold domain-containing protein</fullName>
    </recommendedName>
</protein>
<dbReference type="EMBL" id="JAAMPC010000004">
    <property type="protein sequence ID" value="KAG2317669.1"/>
    <property type="molecule type" value="Genomic_DNA"/>
</dbReference>
<comment type="caution">
    <text evidence="2">The sequence shown here is derived from an EMBL/GenBank/DDBJ whole genome shotgun (WGS) entry which is preliminary data.</text>
</comment>
<dbReference type="CDD" id="cd04481">
    <property type="entry name" value="RPA1_DBD_B_like"/>
    <property type="match status" value="1"/>
</dbReference>